<organism evidence="3 4">
    <name type="scientific">Bacteroides cellulosilyticus</name>
    <dbReference type="NCBI Taxonomy" id="246787"/>
    <lineage>
        <taxon>Bacteria</taxon>
        <taxon>Pseudomonadati</taxon>
        <taxon>Bacteroidota</taxon>
        <taxon>Bacteroidia</taxon>
        <taxon>Bacteroidales</taxon>
        <taxon>Bacteroidaceae</taxon>
        <taxon>Bacteroides</taxon>
    </lineage>
</organism>
<dbReference type="EMBL" id="VVYX01000033">
    <property type="protein sequence ID" value="KAA5415110.1"/>
    <property type="molecule type" value="Genomic_DNA"/>
</dbReference>
<dbReference type="EMBL" id="VVYV01000048">
    <property type="protein sequence ID" value="KAA5413698.1"/>
    <property type="molecule type" value="Genomic_DNA"/>
</dbReference>
<name>A0A3D6B278_9BACE</name>
<dbReference type="Proteomes" id="UP000482653">
    <property type="component" value="Unassembled WGS sequence"/>
</dbReference>
<protein>
    <submittedName>
        <fullName evidence="3">Uncharacterized protein</fullName>
    </submittedName>
</protein>
<reference evidence="5 6" key="2">
    <citation type="journal article" date="2019" name="Nat. Med.">
        <title>A library of human gut bacterial isolates paired with longitudinal multiomics data enables mechanistic microbiome research.</title>
        <authorList>
            <person name="Poyet M."/>
            <person name="Groussin M."/>
            <person name="Gibbons S.M."/>
            <person name="Avila-Pacheco J."/>
            <person name="Jiang X."/>
            <person name="Kearney S.M."/>
            <person name="Perrotta A.R."/>
            <person name="Berdy B."/>
            <person name="Zhao S."/>
            <person name="Lieberman T.D."/>
            <person name="Swanson P.K."/>
            <person name="Smith M."/>
            <person name="Roesemann S."/>
            <person name="Alexander J.E."/>
            <person name="Rich S.A."/>
            <person name="Livny J."/>
            <person name="Vlamakis H."/>
            <person name="Clish C."/>
            <person name="Bullock K."/>
            <person name="Deik A."/>
            <person name="Scott J."/>
            <person name="Pierce K.A."/>
            <person name="Xavier R.J."/>
            <person name="Alm E.J."/>
        </authorList>
    </citation>
    <scope>NUCLEOTIDE SEQUENCE [LARGE SCALE GENOMIC DNA]</scope>
    <source>
        <strain evidence="1 5">BIOML-A6</strain>
        <strain evidence="2 6">BIOML-A8</strain>
    </source>
</reference>
<evidence type="ECO:0000313" key="2">
    <source>
        <dbReference type="EMBL" id="KAA5415110.1"/>
    </source>
</evidence>
<proteinExistence type="predicted"/>
<dbReference type="Proteomes" id="UP000448877">
    <property type="component" value="Unassembled WGS sequence"/>
</dbReference>
<accession>A0A3D6B278</accession>
<dbReference type="Proteomes" id="UP000283341">
    <property type="component" value="Unassembled WGS sequence"/>
</dbReference>
<comment type="caution">
    <text evidence="3">The sequence shown here is derived from an EMBL/GenBank/DDBJ whole genome shotgun (WGS) entry which is preliminary data.</text>
</comment>
<reference evidence="3 4" key="1">
    <citation type="submission" date="2018-08" db="EMBL/GenBank/DDBJ databases">
        <title>A genome reference for cultivated species of the human gut microbiota.</title>
        <authorList>
            <person name="Zou Y."/>
            <person name="Xue W."/>
            <person name="Luo G."/>
        </authorList>
    </citation>
    <scope>NUCLEOTIDE SEQUENCE [LARGE SCALE GENOMIC DNA]</scope>
    <source>
        <strain evidence="3 4">AF22-3AC</strain>
    </source>
</reference>
<evidence type="ECO:0000313" key="6">
    <source>
        <dbReference type="Proteomes" id="UP000482653"/>
    </source>
</evidence>
<evidence type="ECO:0000313" key="4">
    <source>
        <dbReference type="Proteomes" id="UP000283341"/>
    </source>
</evidence>
<dbReference type="AlphaFoldDB" id="A0A3D6B278"/>
<evidence type="ECO:0000313" key="5">
    <source>
        <dbReference type="Proteomes" id="UP000448877"/>
    </source>
</evidence>
<evidence type="ECO:0000313" key="3">
    <source>
        <dbReference type="EMBL" id="RGS40061.1"/>
    </source>
</evidence>
<sequence>MVKGILPKYRKEGMIELLNWRDKGFFGKKENISIHELADKGAEWGLFLSDSNTPLSAKTIEIELGEIWRGEHLQKVMEKKSKNKNKDKK</sequence>
<gene>
    <name evidence="3" type="ORF">DWX97_01960</name>
    <name evidence="1" type="ORF">F2Y81_22210</name>
    <name evidence="2" type="ORF">F2Y87_22195</name>
</gene>
<dbReference type="EMBL" id="QRVJ01000001">
    <property type="protein sequence ID" value="RGS40061.1"/>
    <property type="molecule type" value="Genomic_DNA"/>
</dbReference>
<evidence type="ECO:0000313" key="1">
    <source>
        <dbReference type="EMBL" id="KAA5413698.1"/>
    </source>
</evidence>